<evidence type="ECO:0000256" key="1">
    <source>
        <dbReference type="SAM" id="SignalP"/>
    </source>
</evidence>
<dbReference type="AlphaFoldDB" id="A0AAW8QZR2"/>
<dbReference type="EMBL" id="JAVRIE010000002">
    <property type="protein sequence ID" value="MDT0582110.1"/>
    <property type="molecule type" value="Genomic_DNA"/>
</dbReference>
<dbReference type="RefSeq" id="WP_311360892.1">
    <property type="nucleotide sequence ID" value="NZ_JAVRIE010000002.1"/>
</dbReference>
<keyword evidence="1" id="KW-0732">Signal</keyword>
<feature type="chain" id="PRO_5043779333" evidence="1">
    <location>
        <begin position="23"/>
        <end position="79"/>
    </location>
</feature>
<keyword evidence="3" id="KW-1185">Reference proteome</keyword>
<evidence type="ECO:0000313" key="3">
    <source>
        <dbReference type="Proteomes" id="UP001249020"/>
    </source>
</evidence>
<reference evidence="2 3" key="1">
    <citation type="submission" date="2023-09" db="EMBL/GenBank/DDBJ databases">
        <authorList>
            <person name="Rey-Velasco X."/>
        </authorList>
    </citation>
    <scope>NUCLEOTIDE SEQUENCE [LARGE SCALE GENOMIC DNA]</scope>
    <source>
        <strain evidence="2 3">W409</strain>
    </source>
</reference>
<organism evidence="2 3">
    <name type="scientific">Brumicola blandensis</name>
    <dbReference type="NCBI Taxonomy" id="3075611"/>
    <lineage>
        <taxon>Bacteria</taxon>
        <taxon>Pseudomonadati</taxon>
        <taxon>Pseudomonadota</taxon>
        <taxon>Gammaproteobacteria</taxon>
        <taxon>Alteromonadales</taxon>
        <taxon>Alteromonadaceae</taxon>
        <taxon>Brumicola</taxon>
    </lineage>
</organism>
<protein>
    <submittedName>
        <fullName evidence="2">Uncharacterized protein</fullName>
    </submittedName>
</protein>
<gene>
    <name evidence="2" type="ORF">RM544_06140</name>
</gene>
<sequence length="79" mass="8726">MKMITLVTSALFAGLLSFAVNADDRPEADAELIQEFVEYCTEIAEDDGTGDLSLPEFLLICVNQELESEGYKPVKKLPE</sequence>
<accession>A0AAW8QZR2</accession>
<dbReference type="Proteomes" id="UP001249020">
    <property type="component" value="Unassembled WGS sequence"/>
</dbReference>
<comment type="caution">
    <text evidence="2">The sequence shown here is derived from an EMBL/GenBank/DDBJ whole genome shotgun (WGS) entry which is preliminary data.</text>
</comment>
<proteinExistence type="predicted"/>
<name>A0AAW8QZR2_9ALTE</name>
<feature type="signal peptide" evidence="1">
    <location>
        <begin position="1"/>
        <end position="22"/>
    </location>
</feature>
<evidence type="ECO:0000313" key="2">
    <source>
        <dbReference type="EMBL" id="MDT0582110.1"/>
    </source>
</evidence>